<keyword evidence="3" id="KW-0436">Ligase</keyword>
<organism evidence="3 4">
    <name type="scientific">Coemansia interrupta</name>
    <dbReference type="NCBI Taxonomy" id="1126814"/>
    <lineage>
        <taxon>Eukaryota</taxon>
        <taxon>Fungi</taxon>
        <taxon>Fungi incertae sedis</taxon>
        <taxon>Zoopagomycota</taxon>
        <taxon>Kickxellomycotina</taxon>
        <taxon>Kickxellomycetes</taxon>
        <taxon>Kickxellales</taxon>
        <taxon>Kickxellaceae</taxon>
        <taxon>Coemansia</taxon>
    </lineage>
</organism>
<dbReference type="OrthoDB" id="1700726at2759"/>
<proteinExistence type="predicted"/>
<comment type="caution">
    <text evidence="3">The sequence shown here is derived from an EMBL/GenBank/DDBJ whole genome shotgun (WGS) entry which is preliminary data.</text>
</comment>
<keyword evidence="4" id="KW-1185">Reference proteome</keyword>
<dbReference type="EMBL" id="JANBUM010000085">
    <property type="protein sequence ID" value="KAJ2785560.1"/>
    <property type="molecule type" value="Genomic_DNA"/>
</dbReference>
<dbReference type="GO" id="GO:0016020">
    <property type="term" value="C:membrane"/>
    <property type="evidence" value="ECO:0007669"/>
    <property type="project" value="TreeGrafter"/>
</dbReference>
<reference evidence="3" key="1">
    <citation type="submission" date="2022-07" db="EMBL/GenBank/DDBJ databases">
        <title>Phylogenomic reconstructions and comparative analyses of Kickxellomycotina fungi.</title>
        <authorList>
            <person name="Reynolds N.K."/>
            <person name="Stajich J.E."/>
            <person name="Barry K."/>
            <person name="Grigoriev I.V."/>
            <person name="Crous P."/>
            <person name="Smith M.E."/>
        </authorList>
    </citation>
    <scope>NUCLEOTIDE SEQUENCE</scope>
    <source>
        <strain evidence="3">BCRC 34489</strain>
    </source>
</reference>
<gene>
    <name evidence="3" type="primary">FAA2_4</name>
    <name evidence="3" type="ORF">GGI15_001869</name>
</gene>
<evidence type="ECO:0000256" key="2">
    <source>
        <dbReference type="ARBA" id="ARBA00022840"/>
    </source>
</evidence>
<evidence type="ECO:0000256" key="1">
    <source>
        <dbReference type="ARBA" id="ARBA00022741"/>
    </source>
</evidence>
<dbReference type="PANTHER" id="PTHR43272:SF33">
    <property type="entry name" value="AMP-BINDING DOMAIN-CONTAINING PROTEIN-RELATED"/>
    <property type="match status" value="1"/>
</dbReference>
<evidence type="ECO:0000313" key="3">
    <source>
        <dbReference type="EMBL" id="KAJ2785560.1"/>
    </source>
</evidence>
<sequence>MIRSKGVFSGYNGEPERTKEIMDGEWMATGDIAKVNSNGTISFVDRINSTIRSASALSIEPAPLESIYSGHHLVKSVYVYGSERAHELVAIVVPEPLTFVPWAQAIAGKPDANMVELCKDIGVAKEITKELRTLASTSQIRPPAMIGAVHIEPVTLDQIKREFYTPSLEIRRPIVNQHYKARFDELFSTLGTTIDSKVFS</sequence>
<keyword evidence="2" id="KW-0067">ATP-binding</keyword>
<dbReference type="GO" id="GO:0005783">
    <property type="term" value="C:endoplasmic reticulum"/>
    <property type="evidence" value="ECO:0007669"/>
    <property type="project" value="TreeGrafter"/>
</dbReference>
<name>A0A9W8HI62_9FUNG</name>
<dbReference type="Gene3D" id="2.30.38.10">
    <property type="entry name" value="Luciferase, Domain 3"/>
    <property type="match status" value="1"/>
</dbReference>
<keyword evidence="1" id="KW-0547">Nucleotide-binding</keyword>
<dbReference type="PANTHER" id="PTHR43272">
    <property type="entry name" value="LONG-CHAIN-FATTY-ACID--COA LIGASE"/>
    <property type="match status" value="1"/>
</dbReference>
<dbReference type="GO" id="GO:0005524">
    <property type="term" value="F:ATP binding"/>
    <property type="evidence" value="ECO:0007669"/>
    <property type="project" value="UniProtKB-KW"/>
</dbReference>
<protein>
    <submittedName>
        <fullName evidence="3">Medium-chain fatty acid-CoA ligase faa2</fullName>
        <ecNumber evidence="3">6.2.1.3</ecNumber>
    </submittedName>
</protein>
<dbReference type="AlphaFoldDB" id="A0A9W8HI62"/>
<evidence type="ECO:0000313" key="4">
    <source>
        <dbReference type="Proteomes" id="UP001140172"/>
    </source>
</evidence>
<dbReference type="GO" id="GO:0004467">
    <property type="term" value="F:long-chain fatty acid-CoA ligase activity"/>
    <property type="evidence" value="ECO:0007669"/>
    <property type="project" value="UniProtKB-EC"/>
</dbReference>
<dbReference type="Proteomes" id="UP001140172">
    <property type="component" value="Unassembled WGS sequence"/>
</dbReference>
<accession>A0A9W8HI62</accession>
<dbReference type="EC" id="6.2.1.3" evidence="3"/>
<dbReference type="SUPFAM" id="SSF56801">
    <property type="entry name" value="Acetyl-CoA synthetase-like"/>
    <property type="match status" value="1"/>
</dbReference>